<sequence length="105" mass="11758">MQIVLALIAIIQMLLWVASLIIIVQAIFSWLVAFNVVNTSSNFVRAVWTALERLTEPLYRPVRRIMPDFGGIDFSPLVVLLAIWVIDRLLTGVAAQIYTSAYPVA</sequence>
<proteinExistence type="predicted"/>
<keyword evidence="1" id="KW-0812">Transmembrane</keyword>
<name>A0ABS9VPU8_9SPHN</name>
<reference evidence="2 3" key="1">
    <citation type="submission" date="2022-03" db="EMBL/GenBank/DDBJ databases">
        <authorList>
            <person name="Jo J.-H."/>
            <person name="Im W.-T."/>
        </authorList>
    </citation>
    <scope>NUCLEOTIDE SEQUENCE [LARGE SCALE GENOMIC DNA]</scope>
    <source>
        <strain evidence="2 3">SM33</strain>
    </source>
</reference>
<keyword evidence="1" id="KW-1133">Transmembrane helix</keyword>
<feature type="transmembrane region" description="Helical" evidence="1">
    <location>
        <begin position="7"/>
        <end position="33"/>
    </location>
</feature>
<feature type="transmembrane region" description="Helical" evidence="1">
    <location>
        <begin position="69"/>
        <end position="86"/>
    </location>
</feature>
<comment type="caution">
    <text evidence="2">The sequence shown here is derived from an EMBL/GenBank/DDBJ whole genome shotgun (WGS) entry which is preliminary data.</text>
</comment>
<dbReference type="InterPro" id="IPR003425">
    <property type="entry name" value="CCB3/YggT"/>
</dbReference>
<evidence type="ECO:0000313" key="2">
    <source>
        <dbReference type="EMBL" id="MCH8616977.1"/>
    </source>
</evidence>
<evidence type="ECO:0000256" key="1">
    <source>
        <dbReference type="SAM" id="Phobius"/>
    </source>
</evidence>
<evidence type="ECO:0000313" key="3">
    <source>
        <dbReference type="Proteomes" id="UP001203058"/>
    </source>
</evidence>
<gene>
    <name evidence="2" type="ORF">LZ016_12825</name>
</gene>
<accession>A0ABS9VPU8</accession>
<dbReference type="Pfam" id="PF02325">
    <property type="entry name" value="CCB3_YggT"/>
    <property type="match status" value="1"/>
</dbReference>
<keyword evidence="1" id="KW-0472">Membrane</keyword>
<keyword evidence="3" id="KW-1185">Reference proteome</keyword>
<dbReference type="RefSeq" id="WP_241447855.1">
    <property type="nucleotide sequence ID" value="NZ_JAKZHW010000002.1"/>
</dbReference>
<dbReference type="EMBL" id="JAKZHW010000002">
    <property type="protein sequence ID" value="MCH8616977.1"/>
    <property type="molecule type" value="Genomic_DNA"/>
</dbReference>
<dbReference type="Proteomes" id="UP001203058">
    <property type="component" value="Unassembled WGS sequence"/>
</dbReference>
<protein>
    <submittedName>
        <fullName evidence="2">YggT family protein</fullName>
    </submittedName>
</protein>
<organism evidence="2 3">
    <name type="scientific">Sphingomonas telluris</name>
    <dbReference type="NCBI Taxonomy" id="2907998"/>
    <lineage>
        <taxon>Bacteria</taxon>
        <taxon>Pseudomonadati</taxon>
        <taxon>Pseudomonadota</taxon>
        <taxon>Alphaproteobacteria</taxon>
        <taxon>Sphingomonadales</taxon>
        <taxon>Sphingomonadaceae</taxon>
        <taxon>Sphingomonas</taxon>
    </lineage>
</organism>